<evidence type="ECO:0000256" key="1">
    <source>
        <dbReference type="ARBA" id="ARBA00010996"/>
    </source>
</evidence>
<dbReference type="SUPFAM" id="SSF52833">
    <property type="entry name" value="Thioredoxin-like"/>
    <property type="match status" value="1"/>
</dbReference>
<gene>
    <name evidence="2" type="ORF">METZ01_LOCUS127586</name>
</gene>
<name>A0A381YDR2_9ZZZZ</name>
<protein>
    <recommendedName>
        <fullName evidence="3">Thioredoxin domain-containing protein</fullName>
    </recommendedName>
</protein>
<dbReference type="Pfam" id="PF02630">
    <property type="entry name" value="SCO1-SenC"/>
    <property type="match status" value="1"/>
</dbReference>
<sequence>MVKKYVILYAMFLVVLPRGSVFSQGQGEHLHHNLGNVADMASTNNFHGIKASFELLDRNGVTVTEENFRGQYVLLAFGFTHCEQICPLMAFNMASVLGATERDAVGIFVSVDTERDTPMVTDNYASAFGDRMIGLGGDYEQVNTAASNFKLSYAVTKTQSNYTVQHTANIYLMGPNGDLQNIFAVNVSPEEILLAVRQDWKAH</sequence>
<dbReference type="InterPro" id="IPR003782">
    <property type="entry name" value="SCO1/SenC"/>
</dbReference>
<evidence type="ECO:0000313" key="2">
    <source>
        <dbReference type="EMBL" id="SVA74732.1"/>
    </source>
</evidence>
<dbReference type="EMBL" id="UINC01017904">
    <property type="protein sequence ID" value="SVA74732.1"/>
    <property type="molecule type" value="Genomic_DNA"/>
</dbReference>
<dbReference type="Gene3D" id="3.40.30.10">
    <property type="entry name" value="Glutaredoxin"/>
    <property type="match status" value="1"/>
</dbReference>
<evidence type="ECO:0008006" key="3">
    <source>
        <dbReference type="Google" id="ProtNLM"/>
    </source>
</evidence>
<accession>A0A381YDR2</accession>
<reference evidence="2" key="1">
    <citation type="submission" date="2018-05" db="EMBL/GenBank/DDBJ databases">
        <authorList>
            <person name="Lanie J.A."/>
            <person name="Ng W.-L."/>
            <person name="Kazmierczak K.M."/>
            <person name="Andrzejewski T.M."/>
            <person name="Davidsen T.M."/>
            <person name="Wayne K.J."/>
            <person name="Tettelin H."/>
            <person name="Glass J.I."/>
            <person name="Rusch D."/>
            <person name="Podicherti R."/>
            <person name="Tsui H.-C.T."/>
            <person name="Winkler M.E."/>
        </authorList>
    </citation>
    <scope>NUCLEOTIDE SEQUENCE</scope>
</reference>
<dbReference type="PANTHER" id="PTHR12151:SF25">
    <property type="entry name" value="LINALOOL DEHYDRATASE_ISOMERASE DOMAIN-CONTAINING PROTEIN"/>
    <property type="match status" value="1"/>
</dbReference>
<proteinExistence type="inferred from homology"/>
<comment type="similarity">
    <text evidence="1">Belongs to the SCO1/2 family.</text>
</comment>
<organism evidence="2">
    <name type="scientific">marine metagenome</name>
    <dbReference type="NCBI Taxonomy" id="408172"/>
    <lineage>
        <taxon>unclassified sequences</taxon>
        <taxon>metagenomes</taxon>
        <taxon>ecological metagenomes</taxon>
    </lineage>
</organism>
<dbReference type="InterPro" id="IPR036249">
    <property type="entry name" value="Thioredoxin-like_sf"/>
</dbReference>
<dbReference type="AlphaFoldDB" id="A0A381YDR2"/>
<dbReference type="PANTHER" id="PTHR12151">
    <property type="entry name" value="ELECTRON TRANSPORT PROTIN SCO1/SENC FAMILY MEMBER"/>
    <property type="match status" value="1"/>
</dbReference>
<dbReference type="CDD" id="cd02968">
    <property type="entry name" value="SCO"/>
    <property type="match status" value="1"/>
</dbReference>